<evidence type="ECO:0000256" key="5">
    <source>
        <dbReference type="ARBA" id="ARBA00023004"/>
    </source>
</evidence>
<feature type="binding site" evidence="7">
    <location>
        <position position="379"/>
    </location>
    <ligand>
        <name>Fe cation</name>
        <dbReference type="ChEBI" id="CHEBI:24875"/>
    </ligand>
</feature>
<dbReference type="GO" id="GO:0009072">
    <property type="term" value="P:aromatic amino acid metabolic process"/>
    <property type="evidence" value="ECO:0007669"/>
    <property type="project" value="InterPro"/>
</dbReference>
<dbReference type="GO" id="GO:0005737">
    <property type="term" value="C:cytoplasm"/>
    <property type="evidence" value="ECO:0007669"/>
    <property type="project" value="TreeGrafter"/>
</dbReference>
<dbReference type="Pfam" id="PF00351">
    <property type="entry name" value="Biopterin_H"/>
    <property type="match status" value="1"/>
</dbReference>
<protein>
    <recommendedName>
        <fullName evidence="9">Biopterin-dependent aromatic amino acid hydroxylase family profile domain-containing protein</fullName>
    </recommendedName>
</protein>
<dbReference type="InterPro" id="IPR001273">
    <property type="entry name" value="ArAA_hydroxylase"/>
</dbReference>
<feature type="binding site" evidence="7">
    <location>
        <position position="339"/>
    </location>
    <ligand>
        <name>Fe cation</name>
        <dbReference type="ChEBI" id="CHEBI:24875"/>
    </ligand>
</feature>
<evidence type="ECO:0000256" key="6">
    <source>
        <dbReference type="ARBA" id="ARBA00023033"/>
    </source>
</evidence>
<dbReference type="PIRSF" id="PIRSF000336">
    <property type="entry name" value="TH"/>
    <property type="match status" value="1"/>
</dbReference>
<dbReference type="Proteomes" id="UP001497497">
    <property type="component" value="Unassembled WGS sequence"/>
</dbReference>
<gene>
    <name evidence="10" type="ORF">GSLYS_00008100001</name>
</gene>
<dbReference type="PROSITE" id="PS00367">
    <property type="entry name" value="BH4_AAA_HYDROXYL_1"/>
    <property type="match status" value="1"/>
</dbReference>
<evidence type="ECO:0000313" key="10">
    <source>
        <dbReference type="EMBL" id="CAL1534140.1"/>
    </source>
</evidence>
<reference evidence="10 11" key="1">
    <citation type="submission" date="2024-04" db="EMBL/GenBank/DDBJ databases">
        <authorList>
            <consortium name="Genoscope - CEA"/>
            <person name="William W."/>
        </authorList>
    </citation>
    <scope>NUCLEOTIDE SEQUENCE [LARGE SCALE GENOMIC DNA]</scope>
</reference>
<comment type="caution">
    <text evidence="10">The sequence shown here is derived from an EMBL/GenBank/DDBJ whole genome shotgun (WGS) entry which is preliminary data.</text>
</comment>
<dbReference type="InterPro" id="IPR018301">
    <property type="entry name" value="ArAA_hydroxylase_Fe/CU_BS"/>
</dbReference>
<dbReference type="Gene3D" id="1.10.800.10">
    <property type="entry name" value="Aromatic amino acid hydroxylase"/>
    <property type="match status" value="1"/>
</dbReference>
<keyword evidence="4" id="KW-0560">Oxidoreductase</keyword>
<accession>A0AAV2HJF0</accession>
<dbReference type="EMBL" id="CAXITT010000162">
    <property type="protein sequence ID" value="CAL1534140.1"/>
    <property type="molecule type" value="Genomic_DNA"/>
</dbReference>
<dbReference type="PANTHER" id="PTHR11473:SF15">
    <property type="entry name" value="TYROSINE 3-MONOOXYGENASE"/>
    <property type="match status" value="1"/>
</dbReference>
<dbReference type="InterPro" id="IPR036951">
    <property type="entry name" value="ArAA_hydroxylase_sf"/>
</dbReference>
<name>A0AAV2HJF0_LYMST</name>
<dbReference type="InterPro" id="IPR036329">
    <property type="entry name" value="Aro-AA_hydroxylase_C_sf"/>
</dbReference>
<keyword evidence="6" id="KW-0503">Monooxygenase</keyword>
<evidence type="ECO:0000259" key="9">
    <source>
        <dbReference type="PROSITE" id="PS51410"/>
    </source>
</evidence>
<keyword evidence="11" id="KW-1185">Reference proteome</keyword>
<evidence type="ECO:0000256" key="3">
    <source>
        <dbReference type="ARBA" id="ARBA00022723"/>
    </source>
</evidence>
<dbReference type="GO" id="GO:0030424">
    <property type="term" value="C:axon"/>
    <property type="evidence" value="ECO:0007669"/>
    <property type="project" value="TreeGrafter"/>
</dbReference>
<evidence type="ECO:0000256" key="4">
    <source>
        <dbReference type="ARBA" id="ARBA00023002"/>
    </source>
</evidence>
<comment type="cofactor">
    <cofactor evidence="1 8">
        <name>Fe(2+)</name>
        <dbReference type="ChEBI" id="CHEBI:29033"/>
    </cofactor>
</comment>
<dbReference type="InterPro" id="IPR019774">
    <property type="entry name" value="Aromatic-AA_hydroxylase_C"/>
</dbReference>
<evidence type="ECO:0000256" key="2">
    <source>
        <dbReference type="ARBA" id="ARBA00009712"/>
    </source>
</evidence>
<comment type="similarity">
    <text evidence="2">Belongs to the biopterin-dependent aromatic amino acid hydroxylase family.</text>
</comment>
<dbReference type="SUPFAM" id="SSF56534">
    <property type="entry name" value="Aromatic aminoacid monoxygenases, catalytic and oligomerization domains"/>
    <property type="match status" value="1"/>
</dbReference>
<organism evidence="10 11">
    <name type="scientific">Lymnaea stagnalis</name>
    <name type="common">Great pond snail</name>
    <name type="synonym">Helix stagnalis</name>
    <dbReference type="NCBI Taxonomy" id="6523"/>
    <lineage>
        <taxon>Eukaryota</taxon>
        <taxon>Metazoa</taxon>
        <taxon>Spiralia</taxon>
        <taxon>Lophotrochozoa</taxon>
        <taxon>Mollusca</taxon>
        <taxon>Gastropoda</taxon>
        <taxon>Heterobranchia</taxon>
        <taxon>Euthyneura</taxon>
        <taxon>Panpulmonata</taxon>
        <taxon>Hygrophila</taxon>
        <taxon>Lymnaeoidea</taxon>
        <taxon>Lymnaeidae</taxon>
        <taxon>Lymnaea</taxon>
    </lineage>
</organism>
<keyword evidence="5 7" id="KW-0408">Iron</keyword>
<evidence type="ECO:0000313" key="11">
    <source>
        <dbReference type="Proteomes" id="UP001497497"/>
    </source>
</evidence>
<feature type="binding site" evidence="7">
    <location>
        <position position="334"/>
    </location>
    <ligand>
        <name>Fe cation</name>
        <dbReference type="ChEBI" id="CHEBI:24875"/>
    </ligand>
</feature>
<evidence type="ECO:0000256" key="8">
    <source>
        <dbReference type="PIRSR" id="PIRSR601273-2"/>
    </source>
</evidence>
<evidence type="ECO:0000256" key="7">
    <source>
        <dbReference type="PIRSR" id="PIRSR000336-1"/>
    </source>
</evidence>
<sequence length="504" mass="57363">MNGIPDVNETAKRRLAFQKAFSQEHGGWRKKSLIADAKFETAANKEFKKQERRLSKTDSVSDEEGFAPGLLPDAFPEDYAAFNLLVTLREGAISLAKVIRCFENGKVFITHVESRKALSDLKQYQLFLQVVCTHETFDNVCGAARQSPLISDLKLLEEKEPEKKDIWFPKHISDLDKCTHLITRFEPDLDYTHPVSVLTEGNFFLSQRSDFKAAFGFRVGQAIPRVEYTEEENATWAHVYRHLKDLFPTHACKEHIDVFKLLEMEGGFCEEKIPQLEDVSNFLKRKTGFQLRPVAGLLSARDFLASLAFRTFQCTQYVRHGAKPDHSPEPDCIHELLGHVPMLADPKFAQFAQELGLATLGVSDENIEKFATLFWFTVEFGLCKQNGELRAYGAGMLSSYGELQNSLSGAPTVKEFDPMVTAVQEYKDDDFQPILFVVESFEDMMTKMRQYVASIDREFDLSYDPYTQSVKILDHNSALEEVAGGLQHDVNMLVHVMNRFNRPV</sequence>
<feature type="domain" description="Biopterin-dependent aromatic amino acid hydroxylase family profile" evidence="9">
    <location>
        <begin position="153"/>
        <end position="501"/>
    </location>
</feature>
<dbReference type="AlphaFoldDB" id="A0AAV2HJF0"/>
<proteinExistence type="inferred from homology"/>
<keyword evidence="3 7" id="KW-0479">Metal-binding</keyword>
<dbReference type="GO" id="GO:0004511">
    <property type="term" value="F:tyrosine 3-monooxygenase activity"/>
    <property type="evidence" value="ECO:0007669"/>
    <property type="project" value="TreeGrafter"/>
</dbReference>
<dbReference type="PROSITE" id="PS51410">
    <property type="entry name" value="BH4_AAA_HYDROXYL_2"/>
    <property type="match status" value="1"/>
</dbReference>
<dbReference type="PRINTS" id="PR00372">
    <property type="entry name" value="FYWHYDRXLASE"/>
</dbReference>
<dbReference type="GO" id="GO:0005506">
    <property type="term" value="F:iron ion binding"/>
    <property type="evidence" value="ECO:0007669"/>
    <property type="project" value="InterPro"/>
</dbReference>
<dbReference type="InterPro" id="IPR019773">
    <property type="entry name" value="Tyrosine_3-monooxygenase-like"/>
</dbReference>
<dbReference type="GO" id="GO:0043204">
    <property type="term" value="C:perikaryon"/>
    <property type="evidence" value="ECO:0007669"/>
    <property type="project" value="TreeGrafter"/>
</dbReference>
<dbReference type="PANTHER" id="PTHR11473">
    <property type="entry name" value="AROMATIC AMINO ACID HYDROXYLASE"/>
    <property type="match status" value="1"/>
</dbReference>
<evidence type="ECO:0000256" key="1">
    <source>
        <dbReference type="ARBA" id="ARBA00001954"/>
    </source>
</evidence>